<protein>
    <submittedName>
        <fullName evidence="3">Uncharacterized protein LOC117570010 isoform X1</fullName>
    </submittedName>
</protein>
<name>A0A6P8WUF2_DROAB</name>
<dbReference type="InterPro" id="IPR041400">
    <property type="entry name" value="PARP16_N"/>
</dbReference>
<evidence type="ECO:0000313" key="2">
    <source>
        <dbReference type="Proteomes" id="UP000515160"/>
    </source>
</evidence>
<accession>A0A6P8WUF2</accession>
<organism evidence="2 3">
    <name type="scientific">Drosophila albomicans</name>
    <name type="common">Fruit fly</name>
    <dbReference type="NCBI Taxonomy" id="7291"/>
    <lineage>
        <taxon>Eukaryota</taxon>
        <taxon>Metazoa</taxon>
        <taxon>Ecdysozoa</taxon>
        <taxon>Arthropoda</taxon>
        <taxon>Hexapoda</taxon>
        <taxon>Insecta</taxon>
        <taxon>Pterygota</taxon>
        <taxon>Neoptera</taxon>
        <taxon>Endopterygota</taxon>
        <taxon>Diptera</taxon>
        <taxon>Brachycera</taxon>
        <taxon>Muscomorpha</taxon>
        <taxon>Ephydroidea</taxon>
        <taxon>Drosophilidae</taxon>
        <taxon>Drosophila</taxon>
    </lineage>
</organism>
<evidence type="ECO:0000259" key="1">
    <source>
        <dbReference type="Pfam" id="PF18084"/>
    </source>
</evidence>
<dbReference type="RefSeq" id="XP_034107321.1">
    <property type="nucleotide sequence ID" value="XM_034251430.2"/>
</dbReference>
<proteinExistence type="predicted"/>
<dbReference type="AlphaFoldDB" id="A0A6P8WUF2"/>
<feature type="domain" description="PARP16 N-terminal" evidence="1">
    <location>
        <begin position="65"/>
        <end position="150"/>
    </location>
</feature>
<reference evidence="3" key="1">
    <citation type="submission" date="2025-08" db="UniProtKB">
        <authorList>
            <consortium name="RefSeq"/>
        </authorList>
    </citation>
    <scope>IDENTIFICATION</scope>
    <source>
        <strain evidence="3">15112-1751.03</strain>
        <tissue evidence="3">Whole Adult</tissue>
    </source>
</reference>
<dbReference type="Pfam" id="PF18084">
    <property type="entry name" value="ARTD15_N"/>
    <property type="match status" value="1"/>
</dbReference>
<evidence type="ECO:0000313" key="3">
    <source>
        <dbReference type="RefSeq" id="XP_034107321.1"/>
    </source>
</evidence>
<keyword evidence="2" id="KW-1185">Reference proteome</keyword>
<dbReference type="GeneID" id="117570010"/>
<dbReference type="OrthoDB" id="7868220at2759"/>
<dbReference type="Proteomes" id="UP000515160">
    <property type="component" value="Chromosome X"/>
</dbReference>
<gene>
    <name evidence="3" type="primary">LOC117570010</name>
</gene>
<sequence length="383" mass="43934">MEHSADVVAKREIPRIFLDSAVDIEDVSQEDSDSVTPSNLTLRPQKSRMHLGIDTYQHIAQLCNMLDSQSCVCDAKLLIFAAAANSEGYRSTLVPIPPLFMGESFYDIERLRRIVAMWPTCRQMLKDLQRSTSRSTHISAGHIHLMHWVLIAQSNPILRRYKVRRFAGLCKDLRLQHSPSIRPREVLSVTYKDKQHTVKKASNCRRRYVCLGCPLQLLYRLLIMGRMDNNWAGPLRLYDRVDAALAQCTVTSLPLPENCWSCSCFGRAPRCVLICELLLDRLSSRQQHHNELIIEDTSCLLVQYLLIFTEHNEPLLDLQATSSRQLNPPTGQPPLGASFKSQFKTHCSAQRYRGGCGSRWIFRLFAWLLARMGHLLERQQRSF</sequence>